<keyword evidence="2" id="KW-0812">Transmembrane</keyword>
<feature type="transmembrane region" description="Helical" evidence="2">
    <location>
        <begin position="414"/>
        <end position="438"/>
    </location>
</feature>
<evidence type="ECO:0000313" key="5">
    <source>
        <dbReference type="EMBL" id="BDA80390.1"/>
    </source>
</evidence>
<feature type="transmembrane region" description="Helical" evidence="2">
    <location>
        <begin position="386"/>
        <end position="408"/>
    </location>
</feature>
<evidence type="ECO:0000313" key="6">
    <source>
        <dbReference type="Proteomes" id="UP000245263"/>
    </source>
</evidence>
<sequence length="658" mass="76331">MKYIFRCILVFLFVLPGVSFAEWEDEKTLSWDKVEVNAFLSSDGTLSVEEIQSIRFNGDWRGPYRSYDFKRGQSIDLISVEKLGKDKTWRILPGGNAETKDSYSFSNKKELKIRSRDDNDPPFQDEVLTYKIKLEYKNILTKKEENAVYEINHDFLAKDRKDSIRKFRLNLNWDEEWEHPSGRKSFHFETDKPLVSSESYVYRSEFFFLPEKNKTFTGPGPYYFKENWYNTDEMIFWKRALIVLVSYASCFCLFYLLSLIFIRWKNKELYLFAKDVFSYLRKNSSESIAIQFDLKKVSSVFLGRLVAEGKIKINRTDDFIEFGLLVPRDSLAKPEREILDQLFVDSDQTTDVEIKKYYKKKHRYFSLHSEVYARYSKEANHFESKFFLRWVLSSLILFPLFNFIFYGYPIFLHILVLYVFILLAYFILSFVFSIFNWVSHNDLKLKDPSIYFFKRSLRLPELMICCLLLLTTYNLFEIENSFALFLSVFLFMFFFYSIPIVSEIEDKWITFIKKDLKDAIKDYIQNGDLSGLSTEDSMDFVALGLYNEILKRQKEKNDVSHLLVLSQTDSIEIENKDRSKRSSRIKTSSADSGGSFSEQKFSGGGGISAGGGASVSWDTLNGLSDFTAGSRPTSSGSSGSRSGSSSSSSSGGGSMGGW</sequence>
<feature type="chain" id="PRO_5045941492" description="DUF2207 domain-containing protein" evidence="3">
    <location>
        <begin position="22"/>
        <end position="658"/>
    </location>
</feature>
<dbReference type="Proteomes" id="UP000245263">
    <property type="component" value="Chromosome 1"/>
</dbReference>
<evidence type="ECO:0000259" key="4">
    <source>
        <dbReference type="Pfam" id="PF09972"/>
    </source>
</evidence>
<accession>A0ABN6KGP8</accession>
<reference evidence="5 6" key="1">
    <citation type="submission" date="2021-08" db="EMBL/GenBank/DDBJ databases">
        <title>Complete genome sequence of Leptospira kobayashii strain E30.</title>
        <authorList>
            <person name="Nakao R."/>
            <person name="Nakamura S."/>
            <person name="Masuzawa T."/>
            <person name="Koizumi N."/>
        </authorList>
    </citation>
    <scope>NUCLEOTIDE SEQUENCE [LARGE SCALE GENOMIC DNA]</scope>
    <source>
        <strain evidence="5 6">E30</strain>
    </source>
</reference>
<name>A0ABN6KGP8_9LEPT</name>
<dbReference type="Pfam" id="PF09972">
    <property type="entry name" value="DUF2207"/>
    <property type="match status" value="1"/>
</dbReference>
<protein>
    <recommendedName>
        <fullName evidence="4">DUF2207 domain-containing protein</fullName>
    </recommendedName>
</protein>
<dbReference type="RefSeq" id="WP_109021436.1">
    <property type="nucleotide sequence ID" value="NZ_AP025028.1"/>
</dbReference>
<dbReference type="InterPro" id="IPR018702">
    <property type="entry name" value="DUF2207"/>
</dbReference>
<feature type="domain" description="DUF2207" evidence="4">
    <location>
        <begin position="33"/>
        <end position="173"/>
    </location>
</feature>
<keyword evidence="2" id="KW-1133">Transmembrane helix</keyword>
<feature type="compositionally biased region" description="Low complexity" evidence="1">
    <location>
        <begin position="634"/>
        <end position="649"/>
    </location>
</feature>
<feature type="transmembrane region" description="Helical" evidence="2">
    <location>
        <begin position="240"/>
        <end position="262"/>
    </location>
</feature>
<dbReference type="EMBL" id="AP025028">
    <property type="protein sequence ID" value="BDA80390.1"/>
    <property type="molecule type" value="Genomic_DNA"/>
</dbReference>
<feature type="signal peptide" evidence="3">
    <location>
        <begin position="1"/>
        <end position="21"/>
    </location>
</feature>
<organism evidence="5 6">
    <name type="scientific">Leptospira kobayashii</name>
    <dbReference type="NCBI Taxonomy" id="1917830"/>
    <lineage>
        <taxon>Bacteria</taxon>
        <taxon>Pseudomonadati</taxon>
        <taxon>Spirochaetota</taxon>
        <taxon>Spirochaetia</taxon>
        <taxon>Leptospirales</taxon>
        <taxon>Leptospiraceae</taxon>
        <taxon>Leptospira</taxon>
    </lineage>
</organism>
<evidence type="ECO:0000256" key="1">
    <source>
        <dbReference type="SAM" id="MobiDB-lite"/>
    </source>
</evidence>
<feature type="transmembrane region" description="Helical" evidence="2">
    <location>
        <begin position="482"/>
        <end position="501"/>
    </location>
</feature>
<evidence type="ECO:0000256" key="2">
    <source>
        <dbReference type="SAM" id="Phobius"/>
    </source>
</evidence>
<keyword evidence="6" id="KW-1185">Reference proteome</keyword>
<feature type="region of interest" description="Disordered" evidence="1">
    <location>
        <begin position="626"/>
        <end position="658"/>
    </location>
</feature>
<evidence type="ECO:0000256" key="3">
    <source>
        <dbReference type="SAM" id="SignalP"/>
    </source>
</evidence>
<feature type="compositionally biased region" description="Polar residues" evidence="1">
    <location>
        <begin position="590"/>
        <end position="600"/>
    </location>
</feature>
<keyword evidence="3" id="KW-0732">Signal</keyword>
<gene>
    <name evidence="5" type="ORF">LPTSP3_g33200</name>
</gene>
<feature type="transmembrane region" description="Helical" evidence="2">
    <location>
        <begin position="459"/>
        <end position="476"/>
    </location>
</feature>
<feature type="region of interest" description="Disordered" evidence="1">
    <location>
        <begin position="575"/>
        <end position="603"/>
    </location>
</feature>
<keyword evidence="2" id="KW-0472">Membrane</keyword>
<proteinExistence type="predicted"/>